<proteinExistence type="predicted"/>
<name>A0A1C6RYF8_9ACTN</name>
<evidence type="ECO:0000313" key="4">
    <source>
        <dbReference type="Proteomes" id="UP000199413"/>
    </source>
</evidence>
<accession>A0A1C6RYF8</accession>
<feature type="domain" description="Pyrrolo-quinoline quinone repeat" evidence="2">
    <location>
        <begin position="88"/>
        <end position="313"/>
    </location>
</feature>
<keyword evidence="4" id="KW-1185">Reference proteome</keyword>
<protein>
    <submittedName>
        <fullName evidence="3">PQQ-like domain-containing protein</fullName>
    </submittedName>
</protein>
<dbReference type="AlphaFoldDB" id="A0A1C6RYF8"/>
<dbReference type="SUPFAM" id="SSF50998">
    <property type="entry name" value="Quinoprotein alcohol dehydrogenase-like"/>
    <property type="match status" value="1"/>
</dbReference>
<dbReference type="RefSeq" id="WP_091348695.1">
    <property type="nucleotide sequence ID" value="NZ_FMHV01000002.1"/>
</dbReference>
<sequence length="428" mass="45611">MTPTIELGEMRHGEEVGPPPDPPRPSSRSLRIAALCSVVLLTLAGAAPTPVWPRPVLVPAPQGATFLVVGDRLVVADGPNTVGGDGRLVAAYRLPGGEPLWRLGMPGGDHVLGVGMVAGTLLVSSSPAGAGDPTSTAVDIDTGRVRWREPGYPLPTQDGRLLFARSRPDGTWTLRLVDPASGSSRWSLPMPSNGAEYRFGDRGVAEIVLLTVDGRVEIRDPGSGGLLRAGRVPSAADGVSYRFNQVVGDLLLLDDGAGWISGYGLERLDRRWTIPVDLRTAAYFQDCGHVICLRDRDARLRLIDPATGRSRWTGERWFAVFPVGDRLLAAEAGVGPEPELVALDPATGRRVGRLGRWQLAGPELSGQPLIGLRRLPGDRELVAELDVAAGQVRVRDVLPGAWNDCAVVSATMVCQRPAGGLAVWRLDH</sequence>
<evidence type="ECO:0000256" key="1">
    <source>
        <dbReference type="SAM" id="MobiDB-lite"/>
    </source>
</evidence>
<dbReference type="EMBL" id="FMHV01000002">
    <property type="protein sequence ID" value="SCL22187.1"/>
    <property type="molecule type" value="Genomic_DNA"/>
</dbReference>
<organism evidence="3 4">
    <name type="scientific">Micromonospora rhizosphaerae</name>
    <dbReference type="NCBI Taxonomy" id="568872"/>
    <lineage>
        <taxon>Bacteria</taxon>
        <taxon>Bacillati</taxon>
        <taxon>Actinomycetota</taxon>
        <taxon>Actinomycetes</taxon>
        <taxon>Micromonosporales</taxon>
        <taxon>Micromonosporaceae</taxon>
        <taxon>Micromonospora</taxon>
    </lineage>
</organism>
<dbReference type="InterPro" id="IPR002372">
    <property type="entry name" value="PQQ_rpt_dom"/>
</dbReference>
<evidence type="ECO:0000313" key="3">
    <source>
        <dbReference type="EMBL" id="SCL22187.1"/>
    </source>
</evidence>
<dbReference type="Pfam" id="PF13360">
    <property type="entry name" value="PQQ_2"/>
    <property type="match status" value="1"/>
</dbReference>
<dbReference type="InterPro" id="IPR011047">
    <property type="entry name" value="Quinoprotein_ADH-like_sf"/>
</dbReference>
<feature type="region of interest" description="Disordered" evidence="1">
    <location>
        <begin position="1"/>
        <end position="28"/>
    </location>
</feature>
<reference evidence="4" key="1">
    <citation type="submission" date="2016-06" db="EMBL/GenBank/DDBJ databases">
        <authorList>
            <person name="Varghese N."/>
            <person name="Submissions Spin"/>
        </authorList>
    </citation>
    <scope>NUCLEOTIDE SEQUENCE [LARGE SCALE GENOMIC DNA]</scope>
    <source>
        <strain evidence="4">DSM 45431</strain>
    </source>
</reference>
<dbReference type="Proteomes" id="UP000199413">
    <property type="component" value="Unassembled WGS sequence"/>
</dbReference>
<gene>
    <name evidence="3" type="ORF">GA0070624_2482</name>
</gene>
<evidence type="ECO:0000259" key="2">
    <source>
        <dbReference type="Pfam" id="PF13360"/>
    </source>
</evidence>
<dbReference type="InterPro" id="IPR015943">
    <property type="entry name" value="WD40/YVTN_repeat-like_dom_sf"/>
</dbReference>
<dbReference type="STRING" id="568872.GA0070624_2482"/>
<dbReference type="OrthoDB" id="3343890at2"/>
<dbReference type="Gene3D" id="2.130.10.10">
    <property type="entry name" value="YVTN repeat-like/Quinoprotein amine dehydrogenase"/>
    <property type="match status" value="1"/>
</dbReference>